<dbReference type="InterPro" id="IPR009109">
    <property type="entry name" value="Ran_GTPase_activating_1_C"/>
</dbReference>
<feature type="domain" description="Ran-GTPase activating protein 1 C-terminal" evidence="4">
    <location>
        <begin position="358"/>
        <end position="477"/>
    </location>
</feature>
<dbReference type="Proteomes" id="UP000008237">
    <property type="component" value="Unassembled WGS sequence"/>
</dbReference>
<dbReference type="OMA" id="QQEYFTQ"/>
<gene>
    <name evidence="5" type="ORF">EAI_07736</name>
</gene>
<dbReference type="Gene3D" id="1.25.40.200">
    <property type="entry name" value="Ran-GTPase activating protein 1, C-terminal domain"/>
    <property type="match status" value="1"/>
</dbReference>
<dbReference type="SMART" id="SM00368">
    <property type="entry name" value="LRR_RI"/>
    <property type="match status" value="8"/>
</dbReference>
<dbReference type="InterPro" id="IPR036720">
    <property type="entry name" value="RanGAP1_C_sf"/>
</dbReference>
<evidence type="ECO:0000256" key="2">
    <source>
        <dbReference type="ARBA" id="ARBA00022614"/>
    </source>
</evidence>
<reference evidence="5 6" key="1">
    <citation type="journal article" date="2010" name="Science">
        <title>Genomic comparison of the ants Camponotus floridanus and Harpegnathos saltator.</title>
        <authorList>
            <person name="Bonasio R."/>
            <person name="Zhang G."/>
            <person name="Ye C."/>
            <person name="Mutti N.S."/>
            <person name="Fang X."/>
            <person name="Qin N."/>
            <person name="Donahue G."/>
            <person name="Yang P."/>
            <person name="Li Q."/>
            <person name="Li C."/>
            <person name="Zhang P."/>
            <person name="Huang Z."/>
            <person name="Berger S.L."/>
            <person name="Reinberg D."/>
            <person name="Wang J."/>
            <person name="Liebig J."/>
        </authorList>
    </citation>
    <scope>NUCLEOTIDE SEQUENCE [LARGE SCALE GENOMIC DNA]</scope>
    <source>
        <strain evidence="5 6">R22 G/1</strain>
    </source>
</reference>
<dbReference type="OrthoDB" id="184583at2759"/>
<dbReference type="InParanoid" id="E2B521"/>
<keyword evidence="2" id="KW-0433">Leucine-rich repeat</keyword>
<dbReference type="GO" id="GO:0007165">
    <property type="term" value="P:signal transduction"/>
    <property type="evidence" value="ECO:0007669"/>
    <property type="project" value="InterPro"/>
</dbReference>
<evidence type="ECO:0000259" key="4">
    <source>
        <dbReference type="Pfam" id="PF07834"/>
    </source>
</evidence>
<organism evidence="6">
    <name type="scientific">Harpegnathos saltator</name>
    <name type="common">Jerdon's jumping ant</name>
    <dbReference type="NCBI Taxonomy" id="610380"/>
    <lineage>
        <taxon>Eukaryota</taxon>
        <taxon>Metazoa</taxon>
        <taxon>Ecdysozoa</taxon>
        <taxon>Arthropoda</taxon>
        <taxon>Hexapoda</taxon>
        <taxon>Insecta</taxon>
        <taxon>Pterygota</taxon>
        <taxon>Neoptera</taxon>
        <taxon>Endopterygota</taxon>
        <taxon>Hymenoptera</taxon>
        <taxon>Apocrita</taxon>
        <taxon>Aculeata</taxon>
        <taxon>Formicoidea</taxon>
        <taxon>Formicidae</taxon>
        <taxon>Ponerinae</taxon>
        <taxon>Ponerini</taxon>
        <taxon>Harpegnathos</taxon>
    </lineage>
</organism>
<name>E2B521_HARSA</name>
<keyword evidence="1" id="KW-0343">GTPase activation</keyword>
<protein>
    <submittedName>
        <fullName evidence="5">Ran GTPase-activating protein 1</fullName>
    </submittedName>
</protein>
<accession>E2B521</accession>
<keyword evidence="6" id="KW-1185">Reference proteome</keyword>
<dbReference type="InterPro" id="IPR027038">
    <property type="entry name" value="RanGap"/>
</dbReference>
<dbReference type="InterPro" id="IPR032675">
    <property type="entry name" value="LRR_dom_sf"/>
</dbReference>
<evidence type="ECO:0000256" key="1">
    <source>
        <dbReference type="ARBA" id="ARBA00022468"/>
    </source>
</evidence>
<dbReference type="GO" id="GO:0005096">
    <property type="term" value="F:GTPase activator activity"/>
    <property type="evidence" value="ECO:0007669"/>
    <property type="project" value="UniProtKB-KW"/>
</dbReference>
<dbReference type="GO" id="GO:0005829">
    <property type="term" value="C:cytosol"/>
    <property type="evidence" value="ECO:0007669"/>
    <property type="project" value="TreeGrafter"/>
</dbReference>
<dbReference type="SUPFAM" id="SSF52047">
    <property type="entry name" value="RNI-like"/>
    <property type="match status" value="1"/>
</dbReference>
<dbReference type="GO" id="GO:0005634">
    <property type="term" value="C:nucleus"/>
    <property type="evidence" value="ECO:0007669"/>
    <property type="project" value="TreeGrafter"/>
</dbReference>
<dbReference type="Gene3D" id="3.80.10.10">
    <property type="entry name" value="Ribonuclease Inhibitor"/>
    <property type="match status" value="3"/>
</dbReference>
<proteinExistence type="predicted"/>
<dbReference type="AlphaFoldDB" id="E2B521"/>
<dbReference type="GO" id="GO:0006913">
    <property type="term" value="P:nucleocytoplasmic transport"/>
    <property type="evidence" value="ECO:0007669"/>
    <property type="project" value="TreeGrafter"/>
</dbReference>
<dbReference type="GO" id="GO:0048471">
    <property type="term" value="C:perinuclear region of cytoplasm"/>
    <property type="evidence" value="ECO:0007669"/>
    <property type="project" value="TreeGrafter"/>
</dbReference>
<dbReference type="SUPFAM" id="SSF69099">
    <property type="entry name" value="Ran-GTPase activating protein 1 (RanGAP1), C-terminal domain"/>
    <property type="match status" value="1"/>
</dbReference>
<dbReference type="PANTHER" id="PTHR24113">
    <property type="entry name" value="RAN GTPASE-ACTIVATING PROTEIN 1"/>
    <property type="match status" value="1"/>
</dbReference>
<sequence>MTSFNFSELSKQLKDTAQLNPRVGVSFAGRSLKLDTVNDALQVVEAINTCPCLEYLDLEGNTLGTEAAEAIAESLKEKGVPLKRALWKDMFTGRLKTEIPKALEFLGTALRVAGTRLTELDLSDNAFGPIGIQGLADLLISHPCYTLQELRLNNNGLGISGGKILAQALLKCHANSSKEGKPLALKVFIVGRNRLENEGAQALACVFNELKTLEEVVMQQNGIYHKGIEAIAYGLSANPNLRIVNLNDNTIGLKGARAVAKVLPTFRNLEELNLGDCLLKTKGALVLAEALAIIGNHPSLRNLDLSHNEIRIDGGKAIAQAMIDKTLLSNLQLDGEKLLLLQGDNVQAFIDHAENLAIQSDTTTEQKFIEELTRITMKVSSLCDSGYMNVRIKAESLSDALYIQLFSYAIEKDQISNLTNALLINLGLIKSEDKDNGKIDWNLEGCFKALEKICQRDYFLEQTRSTLKLFLDKPIKTSRARVVDPFQDSKAALKTVLDRIQVT</sequence>
<dbReference type="CDD" id="cd00116">
    <property type="entry name" value="LRR_RI"/>
    <property type="match status" value="1"/>
</dbReference>
<dbReference type="GO" id="GO:0031267">
    <property type="term" value="F:small GTPase binding"/>
    <property type="evidence" value="ECO:0007669"/>
    <property type="project" value="TreeGrafter"/>
</dbReference>
<dbReference type="Pfam" id="PF07834">
    <property type="entry name" value="RanGAP1_C"/>
    <property type="match status" value="1"/>
</dbReference>
<keyword evidence="3" id="KW-0677">Repeat</keyword>
<evidence type="ECO:0000256" key="3">
    <source>
        <dbReference type="ARBA" id="ARBA00022737"/>
    </source>
</evidence>
<dbReference type="STRING" id="610380.E2B521"/>
<dbReference type="Pfam" id="PF13516">
    <property type="entry name" value="LRR_6"/>
    <property type="match status" value="4"/>
</dbReference>
<evidence type="ECO:0000313" key="6">
    <source>
        <dbReference type="Proteomes" id="UP000008237"/>
    </source>
</evidence>
<dbReference type="EMBL" id="GL445685">
    <property type="protein sequence ID" value="EFN89229.1"/>
    <property type="molecule type" value="Genomic_DNA"/>
</dbReference>
<evidence type="ECO:0000313" key="5">
    <source>
        <dbReference type="EMBL" id="EFN89229.1"/>
    </source>
</evidence>
<dbReference type="InterPro" id="IPR001611">
    <property type="entry name" value="Leu-rich_rpt"/>
</dbReference>
<dbReference type="PANTHER" id="PTHR24113:SF12">
    <property type="entry name" value="RAN GTPASE-ACTIVATING PROTEIN 1"/>
    <property type="match status" value="1"/>
</dbReference>